<feature type="binding site" evidence="5">
    <location>
        <position position="101"/>
    </location>
    <ligand>
        <name>ATP</name>
        <dbReference type="ChEBI" id="CHEBI:30616"/>
    </ligand>
</feature>
<keyword evidence="8" id="KW-0723">Serine/threonine-protein kinase</keyword>
<dbReference type="InterPro" id="IPR011009">
    <property type="entry name" value="Kinase-like_dom_sf"/>
</dbReference>
<protein>
    <submittedName>
        <fullName evidence="8">Serine/threonine protein kinase</fullName>
    </submittedName>
</protein>
<dbReference type="PROSITE" id="PS00108">
    <property type="entry name" value="PROTEIN_KINASE_ST"/>
    <property type="match status" value="1"/>
</dbReference>
<dbReference type="SMART" id="SM00220">
    <property type="entry name" value="S_TKc"/>
    <property type="match status" value="1"/>
</dbReference>
<reference evidence="9" key="1">
    <citation type="submission" date="2016-10" db="EMBL/GenBank/DDBJ databases">
        <authorList>
            <person name="Varghese N."/>
            <person name="Submissions S."/>
        </authorList>
    </citation>
    <scope>NUCLEOTIDE SEQUENCE [LARGE SCALE GENOMIC DNA]</scope>
    <source>
        <strain evidence="9">DSM 26348</strain>
    </source>
</reference>
<dbReference type="OrthoDB" id="6111975at2"/>
<dbReference type="GO" id="GO:0004674">
    <property type="term" value="F:protein serine/threonine kinase activity"/>
    <property type="evidence" value="ECO:0007669"/>
    <property type="project" value="UniProtKB-KW"/>
</dbReference>
<keyword evidence="1" id="KW-0808">Transferase</keyword>
<dbReference type="InterPro" id="IPR017441">
    <property type="entry name" value="Protein_kinase_ATP_BS"/>
</dbReference>
<name>A0A1I3B2I1_9PLAN</name>
<proteinExistence type="predicted"/>
<evidence type="ECO:0000313" key="9">
    <source>
        <dbReference type="Proteomes" id="UP000199518"/>
    </source>
</evidence>
<dbReference type="PROSITE" id="PS50011">
    <property type="entry name" value="PROTEIN_KINASE_DOM"/>
    <property type="match status" value="1"/>
</dbReference>
<sequence length="403" mass="44886">MIATIEAFAEQLLKSRVVSEPDAQTFLSQAIPTSGDDPSSLARQAIRAELLTRFQAEEILRGRGRRLRVNDYILLDVLGYGGMGLVYVGRHVNRTERVAVKVLGEQFKHDSGMRARFQLEGKAGMGLDHHRLVRTLELGERADLYGTTDYMVMELFEGVTLLEGISFSAGPMKWDSTCDVICQVAKGLAYLHDHGMVHRDVKPDNILVDANGHAKILDFGLTLLDKQGSAEEFSLAMIFGQDCLGTADYIAPEQSLNSMAVDGRADVYSLGCSLYVCLTAQRPFPRDTRQAVVGAHRTDPRPRVDAINPRVPKPLADIIEQMMAVDPAHRPQTMAQVRGLLRPFRRARKWAFAFDQVLTRRKELKRALVTKSRLNSIQAGRSTKLSSNTVTDPPGQMKRPEEE</sequence>
<dbReference type="InterPro" id="IPR000719">
    <property type="entry name" value="Prot_kinase_dom"/>
</dbReference>
<dbReference type="CDD" id="cd14014">
    <property type="entry name" value="STKc_PknB_like"/>
    <property type="match status" value="1"/>
</dbReference>
<evidence type="ECO:0000259" key="7">
    <source>
        <dbReference type="PROSITE" id="PS50011"/>
    </source>
</evidence>
<evidence type="ECO:0000256" key="3">
    <source>
        <dbReference type="ARBA" id="ARBA00022777"/>
    </source>
</evidence>
<dbReference type="Proteomes" id="UP000199518">
    <property type="component" value="Unassembled WGS sequence"/>
</dbReference>
<feature type="compositionally biased region" description="Polar residues" evidence="6">
    <location>
        <begin position="379"/>
        <end position="391"/>
    </location>
</feature>
<dbReference type="AlphaFoldDB" id="A0A1I3B2I1"/>
<dbReference type="PANTHER" id="PTHR43289">
    <property type="entry name" value="MITOGEN-ACTIVATED PROTEIN KINASE KINASE KINASE 20-RELATED"/>
    <property type="match status" value="1"/>
</dbReference>
<dbReference type="InterPro" id="IPR008271">
    <property type="entry name" value="Ser/Thr_kinase_AS"/>
</dbReference>
<evidence type="ECO:0000256" key="4">
    <source>
        <dbReference type="ARBA" id="ARBA00022840"/>
    </source>
</evidence>
<evidence type="ECO:0000256" key="6">
    <source>
        <dbReference type="SAM" id="MobiDB-lite"/>
    </source>
</evidence>
<evidence type="ECO:0000313" key="8">
    <source>
        <dbReference type="EMBL" id="SFH56306.1"/>
    </source>
</evidence>
<dbReference type="EMBL" id="FOQD01000001">
    <property type="protein sequence ID" value="SFH56306.1"/>
    <property type="molecule type" value="Genomic_DNA"/>
</dbReference>
<gene>
    <name evidence="8" type="ORF">SAMN05421753_101183</name>
</gene>
<dbReference type="SUPFAM" id="SSF56112">
    <property type="entry name" value="Protein kinase-like (PK-like)"/>
    <property type="match status" value="1"/>
</dbReference>
<dbReference type="Gene3D" id="3.30.200.20">
    <property type="entry name" value="Phosphorylase Kinase, domain 1"/>
    <property type="match status" value="1"/>
</dbReference>
<feature type="domain" description="Protein kinase" evidence="7">
    <location>
        <begin position="72"/>
        <end position="345"/>
    </location>
</feature>
<evidence type="ECO:0000256" key="5">
    <source>
        <dbReference type="PROSITE-ProRule" id="PRU10141"/>
    </source>
</evidence>
<keyword evidence="3 8" id="KW-0418">Kinase</keyword>
<organism evidence="8 9">
    <name type="scientific">Planctomicrobium piriforme</name>
    <dbReference type="NCBI Taxonomy" id="1576369"/>
    <lineage>
        <taxon>Bacteria</taxon>
        <taxon>Pseudomonadati</taxon>
        <taxon>Planctomycetota</taxon>
        <taxon>Planctomycetia</taxon>
        <taxon>Planctomycetales</taxon>
        <taxon>Planctomycetaceae</taxon>
        <taxon>Planctomicrobium</taxon>
    </lineage>
</organism>
<accession>A0A1I3B2I1</accession>
<dbReference type="GO" id="GO:0005524">
    <property type="term" value="F:ATP binding"/>
    <property type="evidence" value="ECO:0007669"/>
    <property type="project" value="UniProtKB-UniRule"/>
</dbReference>
<feature type="region of interest" description="Disordered" evidence="6">
    <location>
        <begin position="379"/>
        <end position="403"/>
    </location>
</feature>
<evidence type="ECO:0000256" key="2">
    <source>
        <dbReference type="ARBA" id="ARBA00022741"/>
    </source>
</evidence>
<dbReference type="Pfam" id="PF00069">
    <property type="entry name" value="Pkinase"/>
    <property type="match status" value="1"/>
</dbReference>
<dbReference type="RefSeq" id="WP_092047064.1">
    <property type="nucleotide sequence ID" value="NZ_FOQD01000001.1"/>
</dbReference>
<dbReference type="STRING" id="1576369.SAMN05421753_101183"/>
<dbReference type="PROSITE" id="PS00107">
    <property type="entry name" value="PROTEIN_KINASE_ATP"/>
    <property type="match status" value="1"/>
</dbReference>
<keyword evidence="2 5" id="KW-0547">Nucleotide-binding</keyword>
<dbReference type="PANTHER" id="PTHR43289:SF6">
    <property type="entry name" value="SERINE_THREONINE-PROTEIN KINASE NEKL-3"/>
    <property type="match status" value="1"/>
</dbReference>
<keyword evidence="9" id="KW-1185">Reference proteome</keyword>
<evidence type="ECO:0000256" key="1">
    <source>
        <dbReference type="ARBA" id="ARBA00022679"/>
    </source>
</evidence>
<keyword evidence="4 5" id="KW-0067">ATP-binding</keyword>
<dbReference type="Gene3D" id="1.10.510.10">
    <property type="entry name" value="Transferase(Phosphotransferase) domain 1"/>
    <property type="match status" value="1"/>
</dbReference>